<dbReference type="AlphaFoldDB" id="A0A0N5ALG4"/>
<feature type="domain" description="Carboxylesterase type B" evidence="1">
    <location>
        <begin position="4"/>
        <end position="280"/>
    </location>
</feature>
<dbReference type="PROSITE" id="PS00941">
    <property type="entry name" value="CARBOXYLESTERASE_B_2"/>
    <property type="match status" value="1"/>
</dbReference>
<accession>A0A0N5ALG4</accession>
<dbReference type="Gene3D" id="3.40.50.1820">
    <property type="entry name" value="alpha/beta hydrolase"/>
    <property type="match status" value="1"/>
</dbReference>
<organism evidence="2 3">
    <name type="scientific">Syphacia muris</name>
    <dbReference type="NCBI Taxonomy" id="451379"/>
    <lineage>
        <taxon>Eukaryota</taxon>
        <taxon>Metazoa</taxon>
        <taxon>Ecdysozoa</taxon>
        <taxon>Nematoda</taxon>
        <taxon>Chromadorea</taxon>
        <taxon>Rhabditida</taxon>
        <taxon>Spirurina</taxon>
        <taxon>Oxyuridomorpha</taxon>
        <taxon>Oxyuroidea</taxon>
        <taxon>Oxyuridae</taxon>
        <taxon>Syphacia</taxon>
    </lineage>
</organism>
<dbReference type="Pfam" id="PF00135">
    <property type="entry name" value="COesterase"/>
    <property type="match status" value="2"/>
</dbReference>
<dbReference type="InterPro" id="IPR019819">
    <property type="entry name" value="Carboxylesterase_B_CS"/>
</dbReference>
<dbReference type="PANTHER" id="PTHR44590:SF3">
    <property type="entry name" value="CARBOXYLESTERASE TYPE B DOMAIN-CONTAINING PROTEIN"/>
    <property type="match status" value="1"/>
</dbReference>
<dbReference type="PANTHER" id="PTHR44590">
    <property type="entry name" value="CARBOXYLIC ESTER HYDROLASE-RELATED"/>
    <property type="match status" value="1"/>
</dbReference>
<evidence type="ECO:0000259" key="1">
    <source>
        <dbReference type="Pfam" id="PF00135"/>
    </source>
</evidence>
<dbReference type="ESTHER" id="9bila-a0a0n5alg4">
    <property type="family name" value="Carb_B_Nematoda"/>
</dbReference>
<keyword evidence="2" id="KW-1185">Reference proteome</keyword>
<dbReference type="InterPro" id="IPR002018">
    <property type="entry name" value="CarbesteraseB"/>
</dbReference>
<dbReference type="STRING" id="451379.A0A0N5ALG4"/>
<sequence>MYSFQEPQPPKSWDNTRLCINHGPRGPQKGLFLERFGPYIETNEDCLYLNVFAPQWEFQLNSRPVMVFIHGGGFAVHSSANYGDLNILIVVTIQYRLGLLGFCATGDENCVTNLGLRDQAMALKWVKDNISYFNGDPDNITLFGQSAGAASVDMLCLSPYTRELFNKAVLLGGSASCAWAIADINDVRESAMNIDNGQINESMMNFLKKQPSKRLAMSLTGSKRSEKNPYGMYFVPVIDGDFLPAPIEVLRKNVPKKLCIVGTTEYEGLFFAIKENNPKSRPSLCQSKCTLKIPLSHTLLRHQYVFQLLSDICINNGVHKFAKNMTLAEHTVYLYSFTYSSPQTFGFLSFLFPFTAATHTLELPFLFDKGIISNFKPSDDDRKVINKFTALITNFAIKGDPNGTEDLWKPLTQADTYRYLEINLNCSMNSNYENRRSEFWHKIKMRKNMHTNI</sequence>
<dbReference type="WBParaSite" id="SMUV_0000538201-mRNA-1">
    <property type="protein sequence ID" value="SMUV_0000538201-mRNA-1"/>
    <property type="gene ID" value="SMUV_0000538201"/>
</dbReference>
<name>A0A0N5ALG4_9BILA</name>
<feature type="domain" description="Carboxylesterase type B" evidence="1">
    <location>
        <begin position="304"/>
        <end position="440"/>
    </location>
</feature>
<reference evidence="3" key="1">
    <citation type="submission" date="2017-02" db="UniProtKB">
        <authorList>
            <consortium name="WormBaseParasite"/>
        </authorList>
    </citation>
    <scope>IDENTIFICATION</scope>
</reference>
<protein>
    <submittedName>
        <fullName evidence="3">COesterase domain-containing protein</fullName>
    </submittedName>
</protein>
<evidence type="ECO:0000313" key="3">
    <source>
        <dbReference type="WBParaSite" id="SMUV_0000538201-mRNA-1"/>
    </source>
</evidence>
<dbReference type="SUPFAM" id="SSF53474">
    <property type="entry name" value="alpha/beta-Hydrolases"/>
    <property type="match status" value="1"/>
</dbReference>
<dbReference type="Proteomes" id="UP000046393">
    <property type="component" value="Unplaced"/>
</dbReference>
<proteinExistence type="predicted"/>
<dbReference type="InterPro" id="IPR029058">
    <property type="entry name" value="AB_hydrolase_fold"/>
</dbReference>
<evidence type="ECO:0000313" key="2">
    <source>
        <dbReference type="Proteomes" id="UP000046393"/>
    </source>
</evidence>